<feature type="domain" description="ABC transmembrane type-1" evidence="8">
    <location>
        <begin position="32"/>
        <end position="212"/>
    </location>
</feature>
<gene>
    <name evidence="9" type="ORF">QJ521_03920</name>
</gene>
<evidence type="ECO:0000256" key="5">
    <source>
        <dbReference type="ARBA" id="ARBA00022989"/>
    </source>
</evidence>
<dbReference type="InterPro" id="IPR000515">
    <property type="entry name" value="MetI-like"/>
</dbReference>
<accession>A0AAW6U411</accession>
<proteinExistence type="inferred from homology"/>
<dbReference type="PROSITE" id="PS50928">
    <property type="entry name" value="ABC_TM1"/>
    <property type="match status" value="1"/>
</dbReference>
<feature type="transmembrane region" description="Helical" evidence="7">
    <location>
        <begin position="149"/>
        <end position="168"/>
    </location>
</feature>
<dbReference type="Proteomes" id="UP001431532">
    <property type="component" value="Unassembled WGS sequence"/>
</dbReference>
<keyword evidence="6 7" id="KW-0472">Membrane</keyword>
<dbReference type="InterPro" id="IPR035906">
    <property type="entry name" value="MetI-like_sf"/>
</dbReference>
<keyword evidence="2 7" id="KW-0813">Transport</keyword>
<organism evidence="9 10">
    <name type="scientific">Peloplasma aerotolerans</name>
    <dbReference type="NCBI Taxonomy" id="3044389"/>
    <lineage>
        <taxon>Bacteria</taxon>
        <taxon>Bacillati</taxon>
        <taxon>Mycoplasmatota</taxon>
        <taxon>Mollicutes</taxon>
        <taxon>Acholeplasmatales</taxon>
        <taxon>Acholeplasmataceae</taxon>
        <taxon>Peloplasma</taxon>
    </lineage>
</organism>
<dbReference type="Pfam" id="PF00528">
    <property type="entry name" value="BPD_transp_1"/>
    <property type="match status" value="1"/>
</dbReference>
<dbReference type="AlphaFoldDB" id="A0AAW6U411"/>
<evidence type="ECO:0000256" key="1">
    <source>
        <dbReference type="ARBA" id="ARBA00004651"/>
    </source>
</evidence>
<dbReference type="RefSeq" id="WP_282839125.1">
    <property type="nucleotide sequence ID" value="NZ_JASCXW010000009.1"/>
</dbReference>
<evidence type="ECO:0000313" key="10">
    <source>
        <dbReference type="Proteomes" id="UP001431532"/>
    </source>
</evidence>
<comment type="caution">
    <text evidence="9">The sequence shown here is derived from an EMBL/GenBank/DDBJ whole genome shotgun (WGS) entry which is preliminary data.</text>
</comment>
<comment type="subcellular location">
    <subcellularLocation>
        <location evidence="1 7">Cell membrane</location>
        <topology evidence="1 7">Multi-pass membrane protein</topology>
    </subcellularLocation>
</comment>
<feature type="transmembrane region" description="Helical" evidence="7">
    <location>
        <begin position="189"/>
        <end position="208"/>
    </location>
</feature>
<dbReference type="SUPFAM" id="SSF161098">
    <property type="entry name" value="MetI-like"/>
    <property type="match status" value="1"/>
</dbReference>
<evidence type="ECO:0000256" key="6">
    <source>
        <dbReference type="ARBA" id="ARBA00023136"/>
    </source>
</evidence>
<comment type="similarity">
    <text evidence="7">Belongs to the binding-protein-dependent transport system permease family.</text>
</comment>
<evidence type="ECO:0000256" key="7">
    <source>
        <dbReference type="RuleBase" id="RU363032"/>
    </source>
</evidence>
<evidence type="ECO:0000256" key="2">
    <source>
        <dbReference type="ARBA" id="ARBA00022448"/>
    </source>
</evidence>
<dbReference type="GO" id="GO:0005886">
    <property type="term" value="C:plasma membrane"/>
    <property type="evidence" value="ECO:0007669"/>
    <property type="project" value="UniProtKB-SubCell"/>
</dbReference>
<keyword evidence="5 7" id="KW-1133">Transmembrane helix</keyword>
<evidence type="ECO:0000259" key="8">
    <source>
        <dbReference type="PROSITE" id="PS50928"/>
    </source>
</evidence>
<feature type="transmembrane region" description="Helical" evidence="7">
    <location>
        <begin position="36"/>
        <end position="56"/>
    </location>
</feature>
<evidence type="ECO:0000313" key="9">
    <source>
        <dbReference type="EMBL" id="MDI6452706.1"/>
    </source>
</evidence>
<evidence type="ECO:0000256" key="3">
    <source>
        <dbReference type="ARBA" id="ARBA00022475"/>
    </source>
</evidence>
<reference evidence="9" key="1">
    <citation type="submission" date="2023-05" db="EMBL/GenBank/DDBJ databases">
        <title>Mariniplasma microaerophilum sp. nov., a novel anaerobic mollicute isolated from terrestrial mud volcano, Taman Peninsula, Russia.</title>
        <authorList>
            <person name="Khomyakova M.A."/>
            <person name="Merkel A.Y."/>
            <person name="Slobodkin A.I."/>
        </authorList>
    </citation>
    <scope>NUCLEOTIDE SEQUENCE</scope>
    <source>
        <strain evidence="9">M4Ah</strain>
    </source>
</reference>
<dbReference type="GO" id="GO:0055085">
    <property type="term" value="P:transmembrane transport"/>
    <property type="evidence" value="ECO:0007669"/>
    <property type="project" value="InterPro"/>
</dbReference>
<feature type="transmembrane region" description="Helical" evidence="7">
    <location>
        <begin position="77"/>
        <end position="99"/>
    </location>
</feature>
<dbReference type="Gene3D" id="1.10.3720.10">
    <property type="entry name" value="MetI-like"/>
    <property type="match status" value="1"/>
</dbReference>
<keyword evidence="4 7" id="KW-0812">Transmembrane</keyword>
<name>A0AAW6U411_9MOLU</name>
<dbReference type="PANTHER" id="PTHR30151:SF0">
    <property type="entry name" value="ABC TRANSPORTER PERMEASE PROTEIN MJ0413-RELATED"/>
    <property type="match status" value="1"/>
</dbReference>
<keyword evidence="10" id="KW-1185">Reference proteome</keyword>
<dbReference type="EMBL" id="JASCXW010000009">
    <property type="protein sequence ID" value="MDI6452706.1"/>
    <property type="molecule type" value="Genomic_DNA"/>
</dbReference>
<dbReference type="PANTHER" id="PTHR30151">
    <property type="entry name" value="ALKANE SULFONATE ABC TRANSPORTER-RELATED, MEMBRANE SUBUNIT"/>
    <property type="match status" value="1"/>
</dbReference>
<evidence type="ECO:0000256" key="4">
    <source>
        <dbReference type="ARBA" id="ARBA00022692"/>
    </source>
</evidence>
<sequence length="220" mass="24998">MIVDHPLLLPSPIQVLKAIGAILTNTSELSVIGVSLFRLFLSIILSSLLGISLGIFSGLNKQIELVVKPHVTFLKTIPILSIIVILLILFGFTYAPYIITFLMLFPLFYQAANQGVKSIDQELIDVYHLEKHNLYLGIKYLYLPLVKPYLYLAFFQSFGLGLKVLVMAEYLSQTRNSMGNALYLAKVNLAYDHVFAWSFILIIITLLVEYKVQKYQYEEN</sequence>
<keyword evidence="3" id="KW-1003">Cell membrane</keyword>
<protein>
    <submittedName>
        <fullName evidence="9">ABC transporter permease subunit</fullName>
    </submittedName>
</protein>